<dbReference type="Pfam" id="PF09684">
    <property type="entry name" value="Tail_P2_I"/>
    <property type="match status" value="1"/>
</dbReference>
<dbReference type="EMBL" id="JAQQKX010000005">
    <property type="protein sequence ID" value="MDC7683274.1"/>
    <property type="molecule type" value="Genomic_DNA"/>
</dbReference>
<proteinExistence type="predicted"/>
<evidence type="ECO:0000313" key="1">
    <source>
        <dbReference type="EMBL" id="MDC7683274.1"/>
    </source>
</evidence>
<reference evidence="1 2" key="1">
    <citation type="submission" date="2023-01" db="EMBL/GenBank/DDBJ databases">
        <title>Novel species of the genus Asticcacaulis isolated from rivers.</title>
        <authorList>
            <person name="Lu H."/>
        </authorList>
    </citation>
    <scope>NUCLEOTIDE SEQUENCE [LARGE SCALE GENOMIC DNA]</scope>
    <source>
        <strain evidence="1 2">BYS171W</strain>
    </source>
</reference>
<organism evidence="1 2">
    <name type="scientific">Asticcacaulis aquaticus</name>
    <dbReference type="NCBI Taxonomy" id="2984212"/>
    <lineage>
        <taxon>Bacteria</taxon>
        <taxon>Pseudomonadati</taxon>
        <taxon>Pseudomonadota</taxon>
        <taxon>Alphaproteobacteria</taxon>
        <taxon>Caulobacterales</taxon>
        <taxon>Caulobacteraceae</taxon>
        <taxon>Asticcacaulis</taxon>
    </lineage>
</organism>
<dbReference type="RefSeq" id="WP_272747748.1">
    <property type="nucleotide sequence ID" value="NZ_JAQQKX010000005.1"/>
</dbReference>
<evidence type="ECO:0000313" key="2">
    <source>
        <dbReference type="Proteomes" id="UP001214854"/>
    </source>
</evidence>
<sequence length="213" mass="23673">MTDALSLLPPNAKTFERALESAMQASPLPRPIRALWSADECPVDLLPWLAWGLSVENWSPAWPESVKRARVRDAIYIQQIKGTRQAVEDVIELLGGVVELREWFEMDPPGEPYTFELVITFSGIPGVEYTAEYAQSLIEEVNRTKPLRSHFTFVQSVKADGRIILRAVARAAGHNRLTADAVAPAPAWVYLTAPEPGGDYLLSGIDYLFVVPQ</sequence>
<dbReference type="InterPro" id="IPR006521">
    <property type="entry name" value="Tail_protein_I"/>
</dbReference>
<keyword evidence="2" id="KW-1185">Reference proteome</keyword>
<accession>A0ABT5HTE5</accession>
<protein>
    <submittedName>
        <fullName evidence="1">Phage tail protein I</fullName>
    </submittedName>
</protein>
<comment type="caution">
    <text evidence="1">The sequence shown here is derived from an EMBL/GenBank/DDBJ whole genome shotgun (WGS) entry which is preliminary data.</text>
</comment>
<name>A0ABT5HTE5_9CAUL</name>
<gene>
    <name evidence="1" type="ORF">PQU92_08295</name>
</gene>
<dbReference type="NCBIfam" id="TIGR01634">
    <property type="entry name" value="tail_P2_I"/>
    <property type="match status" value="1"/>
</dbReference>
<dbReference type="Proteomes" id="UP001214854">
    <property type="component" value="Unassembled WGS sequence"/>
</dbReference>